<comment type="caution">
    <text evidence="2">The sequence shown here is derived from an EMBL/GenBank/DDBJ whole genome shotgun (WGS) entry which is preliminary data.</text>
</comment>
<evidence type="ECO:0000313" key="2">
    <source>
        <dbReference type="EMBL" id="KAG0569602.1"/>
    </source>
</evidence>
<proteinExistence type="predicted"/>
<reference evidence="2 3" key="1">
    <citation type="submission" date="2020-06" db="EMBL/GenBank/DDBJ databases">
        <title>WGS assembly of Ceratodon purpureus strain R40.</title>
        <authorList>
            <person name="Carey S.B."/>
            <person name="Jenkins J."/>
            <person name="Shu S."/>
            <person name="Lovell J.T."/>
            <person name="Sreedasyam A."/>
            <person name="Maumus F."/>
            <person name="Tiley G.P."/>
            <person name="Fernandez-Pozo N."/>
            <person name="Barry K."/>
            <person name="Chen C."/>
            <person name="Wang M."/>
            <person name="Lipzen A."/>
            <person name="Daum C."/>
            <person name="Saski C.A."/>
            <person name="Payton A.C."/>
            <person name="Mcbreen J.C."/>
            <person name="Conrad R.E."/>
            <person name="Kollar L.M."/>
            <person name="Olsson S."/>
            <person name="Huttunen S."/>
            <person name="Landis J.B."/>
            <person name="Wickett N.J."/>
            <person name="Johnson M.G."/>
            <person name="Rensing S.A."/>
            <person name="Grimwood J."/>
            <person name="Schmutz J."/>
            <person name="Mcdaniel S.F."/>
        </authorList>
    </citation>
    <scope>NUCLEOTIDE SEQUENCE [LARGE SCALE GENOMIC DNA]</scope>
    <source>
        <strain evidence="2 3">R40</strain>
    </source>
</reference>
<dbReference type="AlphaFoldDB" id="A0A8T0HIN3"/>
<name>A0A8T0HIN3_CERPU</name>
<feature type="region of interest" description="Disordered" evidence="1">
    <location>
        <begin position="55"/>
        <end position="141"/>
    </location>
</feature>
<keyword evidence="3" id="KW-1185">Reference proteome</keyword>
<dbReference type="EMBL" id="CM026427">
    <property type="protein sequence ID" value="KAG0569602.1"/>
    <property type="molecule type" value="Genomic_DNA"/>
</dbReference>
<feature type="compositionally biased region" description="Polar residues" evidence="1">
    <location>
        <begin position="80"/>
        <end position="92"/>
    </location>
</feature>
<feature type="compositionally biased region" description="Basic and acidic residues" evidence="1">
    <location>
        <begin position="93"/>
        <end position="141"/>
    </location>
</feature>
<dbReference type="Proteomes" id="UP000822688">
    <property type="component" value="Chromosome 6"/>
</dbReference>
<protein>
    <submittedName>
        <fullName evidence="2">Uncharacterized protein</fullName>
    </submittedName>
</protein>
<evidence type="ECO:0000256" key="1">
    <source>
        <dbReference type="SAM" id="MobiDB-lite"/>
    </source>
</evidence>
<feature type="compositionally biased region" description="Polar residues" evidence="1">
    <location>
        <begin position="61"/>
        <end position="73"/>
    </location>
</feature>
<organism evidence="2 3">
    <name type="scientific">Ceratodon purpureus</name>
    <name type="common">Fire moss</name>
    <name type="synonym">Dicranum purpureum</name>
    <dbReference type="NCBI Taxonomy" id="3225"/>
    <lineage>
        <taxon>Eukaryota</taxon>
        <taxon>Viridiplantae</taxon>
        <taxon>Streptophyta</taxon>
        <taxon>Embryophyta</taxon>
        <taxon>Bryophyta</taxon>
        <taxon>Bryophytina</taxon>
        <taxon>Bryopsida</taxon>
        <taxon>Dicranidae</taxon>
        <taxon>Pseudoditrichales</taxon>
        <taxon>Ditrichaceae</taxon>
        <taxon>Ceratodon</taxon>
    </lineage>
</organism>
<gene>
    <name evidence="2" type="ORF">KC19_6G101800</name>
</gene>
<sequence>MASIVRLNTGRLVQTLTRQGGSSWLRCRAEATLMNSRASVQEAANAIRTRCAPLHHAASHPCSSVQTSQCSETKTPEVFMSTNSKVSPPTVSTREKVPVRKDSGSQAVERKEEREKPADRNKKLDESVKTLPSAKDEDLVP</sequence>
<evidence type="ECO:0000313" key="3">
    <source>
        <dbReference type="Proteomes" id="UP000822688"/>
    </source>
</evidence>
<accession>A0A8T0HIN3</accession>